<sequence length="84" mass="9617">MHASARGQAIGICVPKFRPHPTHRVAYERFTTIHQRHASETPIYHSLTVVQYNTKSEDVKTVIRSLEARPTSICQSRVETTMKK</sequence>
<organism evidence="1 2">
    <name type="scientific">Grifola frondosa</name>
    <name type="common">Maitake</name>
    <name type="synonym">Polyporus frondosus</name>
    <dbReference type="NCBI Taxonomy" id="5627"/>
    <lineage>
        <taxon>Eukaryota</taxon>
        <taxon>Fungi</taxon>
        <taxon>Dikarya</taxon>
        <taxon>Basidiomycota</taxon>
        <taxon>Agaricomycotina</taxon>
        <taxon>Agaricomycetes</taxon>
        <taxon>Polyporales</taxon>
        <taxon>Grifolaceae</taxon>
        <taxon>Grifola</taxon>
    </lineage>
</organism>
<protein>
    <submittedName>
        <fullName evidence="1">Uncharacterized protein</fullName>
    </submittedName>
</protein>
<evidence type="ECO:0000313" key="1">
    <source>
        <dbReference type="EMBL" id="OBZ67912.1"/>
    </source>
</evidence>
<accession>A0A1C7LTA1</accession>
<keyword evidence="2" id="KW-1185">Reference proteome</keyword>
<dbReference type="EMBL" id="LUGG01000023">
    <property type="protein sequence ID" value="OBZ67912.1"/>
    <property type="molecule type" value="Genomic_DNA"/>
</dbReference>
<reference evidence="1 2" key="1">
    <citation type="submission" date="2016-03" db="EMBL/GenBank/DDBJ databases">
        <title>Whole genome sequencing of Grifola frondosa 9006-11.</title>
        <authorList>
            <person name="Min B."/>
            <person name="Park H."/>
            <person name="Kim J.-G."/>
            <person name="Cho H."/>
            <person name="Oh Y.-L."/>
            <person name="Kong W.-S."/>
            <person name="Choi I.-G."/>
        </authorList>
    </citation>
    <scope>NUCLEOTIDE SEQUENCE [LARGE SCALE GENOMIC DNA]</scope>
    <source>
        <strain evidence="1 2">9006-11</strain>
    </source>
</reference>
<evidence type="ECO:0000313" key="2">
    <source>
        <dbReference type="Proteomes" id="UP000092993"/>
    </source>
</evidence>
<dbReference type="Proteomes" id="UP000092993">
    <property type="component" value="Unassembled WGS sequence"/>
</dbReference>
<comment type="caution">
    <text evidence="1">The sequence shown here is derived from an EMBL/GenBank/DDBJ whole genome shotgun (WGS) entry which is preliminary data.</text>
</comment>
<dbReference type="AlphaFoldDB" id="A0A1C7LTA1"/>
<gene>
    <name evidence="1" type="ORF">A0H81_12144</name>
</gene>
<name>A0A1C7LTA1_GRIFR</name>
<proteinExistence type="predicted"/>